<evidence type="ECO:0000313" key="1">
    <source>
        <dbReference type="Proteomes" id="UP000095285"/>
    </source>
</evidence>
<dbReference type="WBParaSite" id="EN70_7148">
    <property type="protein sequence ID" value="EN70_7148"/>
    <property type="gene ID" value="EN70_7148"/>
</dbReference>
<organism evidence="1 2">
    <name type="scientific">Loa loa</name>
    <name type="common">Eye worm</name>
    <name type="synonym">Filaria loa</name>
    <dbReference type="NCBI Taxonomy" id="7209"/>
    <lineage>
        <taxon>Eukaryota</taxon>
        <taxon>Metazoa</taxon>
        <taxon>Ecdysozoa</taxon>
        <taxon>Nematoda</taxon>
        <taxon>Chromadorea</taxon>
        <taxon>Rhabditida</taxon>
        <taxon>Spirurina</taxon>
        <taxon>Spiruromorpha</taxon>
        <taxon>Filarioidea</taxon>
        <taxon>Onchocercidae</taxon>
        <taxon>Loa</taxon>
    </lineage>
</organism>
<proteinExistence type="predicted"/>
<name>A0A1I7VWU6_LOALO</name>
<protein>
    <submittedName>
        <fullName evidence="2">Uncharacterized protein</fullName>
    </submittedName>
</protein>
<sequence length="182" mass="20584">MEKSKLIKNIASLKDSKLSSDNLSLSPISEQCRRKREYELLRIRSNQQKRLGLKNRGYRDDSNSQLNRQTNSINTTCSMIVPQTVSNVKKDECEEQLPGNSDFCRFCERHHEYLIISSSFDHPRCHDCFLKLRAQTGVLPLSITSPVDCCSPSGLSDGTSGKVSSPHLPLSLVVEQKRSRTE</sequence>
<dbReference type="Proteomes" id="UP000095285">
    <property type="component" value="Unassembled WGS sequence"/>
</dbReference>
<dbReference type="AlphaFoldDB" id="A0A1I7VWU6"/>
<reference evidence="1" key="1">
    <citation type="submission" date="2012-04" db="EMBL/GenBank/DDBJ databases">
        <title>The Genome Sequence of Loa loa.</title>
        <authorList>
            <consortium name="The Broad Institute Genome Sequencing Platform"/>
            <consortium name="Broad Institute Genome Sequencing Center for Infectious Disease"/>
            <person name="Nutman T.B."/>
            <person name="Fink D.L."/>
            <person name="Russ C."/>
            <person name="Young S."/>
            <person name="Zeng Q."/>
            <person name="Gargeya S."/>
            <person name="Alvarado L."/>
            <person name="Berlin A."/>
            <person name="Chapman S.B."/>
            <person name="Chen Z."/>
            <person name="Freedman E."/>
            <person name="Gellesch M."/>
            <person name="Goldberg J."/>
            <person name="Griggs A."/>
            <person name="Gujja S."/>
            <person name="Heilman E.R."/>
            <person name="Heiman D."/>
            <person name="Howarth C."/>
            <person name="Mehta T."/>
            <person name="Neiman D."/>
            <person name="Pearson M."/>
            <person name="Roberts A."/>
            <person name="Saif S."/>
            <person name="Shea T."/>
            <person name="Shenoy N."/>
            <person name="Sisk P."/>
            <person name="Stolte C."/>
            <person name="Sykes S."/>
            <person name="White J."/>
            <person name="Yandava C."/>
            <person name="Haas B."/>
            <person name="Henn M.R."/>
            <person name="Nusbaum C."/>
            <person name="Birren B."/>
        </authorList>
    </citation>
    <scope>NUCLEOTIDE SEQUENCE [LARGE SCALE GENOMIC DNA]</scope>
</reference>
<dbReference type="STRING" id="7209.A0A1I7VWU6"/>
<reference evidence="2" key="2">
    <citation type="submission" date="2016-11" db="UniProtKB">
        <authorList>
            <consortium name="WormBaseParasite"/>
        </authorList>
    </citation>
    <scope>IDENTIFICATION</scope>
</reference>
<keyword evidence="1" id="KW-1185">Reference proteome</keyword>
<evidence type="ECO:0000313" key="2">
    <source>
        <dbReference type="WBParaSite" id="EN70_7148"/>
    </source>
</evidence>
<accession>A0A1I7VWU6</accession>